<evidence type="ECO:0000256" key="1">
    <source>
        <dbReference type="SAM" id="MobiDB-lite"/>
    </source>
</evidence>
<dbReference type="AlphaFoldDB" id="A0AAN6QBG7"/>
<dbReference type="Proteomes" id="UP001305647">
    <property type="component" value="Unassembled WGS sequence"/>
</dbReference>
<feature type="region of interest" description="Disordered" evidence="1">
    <location>
        <begin position="83"/>
        <end position="136"/>
    </location>
</feature>
<accession>A0AAN6QBG7</accession>
<feature type="non-terminal residue" evidence="2">
    <location>
        <position position="136"/>
    </location>
</feature>
<protein>
    <submittedName>
        <fullName evidence="2">Uncharacterized protein</fullName>
    </submittedName>
</protein>
<name>A0AAN6QBG7_9PEZI</name>
<feature type="compositionally biased region" description="Basic residues" evidence="1">
    <location>
        <begin position="127"/>
        <end position="136"/>
    </location>
</feature>
<keyword evidence="3" id="KW-1185">Reference proteome</keyword>
<dbReference type="EMBL" id="MU863627">
    <property type="protein sequence ID" value="KAK4104167.1"/>
    <property type="molecule type" value="Genomic_DNA"/>
</dbReference>
<organism evidence="2 3">
    <name type="scientific">Parathielavia hyrcaniae</name>
    <dbReference type="NCBI Taxonomy" id="113614"/>
    <lineage>
        <taxon>Eukaryota</taxon>
        <taxon>Fungi</taxon>
        <taxon>Dikarya</taxon>
        <taxon>Ascomycota</taxon>
        <taxon>Pezizomycotina</taxon>
        <taxon>Sordariomycetes</taxon>
        <taxon>Sordariomycetidae</taxon>
        <taxon>Sordariales</taxon>
        <taxon>Chaetomiaceae</taxon>
        <taxon>Parathielavia</taxon>
    </lineage>
</organism>
<reference evidence="2" key="2">
    <citation type="submission" date="2023-05" db="EMBL/GenBank/DDBJ databases">
        <authorList>
            <consortium name="Lawrence Berkeley National Laboratory"/>
            <person name="Steindorff A."/>
            <person name="Hensen N."/>
            <person name="Bonometti L."/>
            <person name="Westerberg I."/>
            <person name="Brannstrom I.O."/>
            <person name="Guillou S."/>
            <person name="Cros-Aarteil S."/>
            <person name="Calhoun S."/>
            <person name="Haridas S."/>
            <person name="Kuo A."/>
            <person name="Mondo S."/>
            <person name="Pangilinan J."/>
            <person name="Riley R."/>
            <person name="Labutti K."/>
            <person name="Andreopoulos B."/>
            <person name="Lipzen A."/>
            <person name="Chen C."/>
            <person name="Yanf M."/>
            <person name="Daum C."/>
            <person name="Ng V."/>
            <person name="Clum A."/>
            <person name="Ohm R."/>
            <person name="Martin F."/>
            <person name="Silar P."/>
            <person name="Natvig D."/>
            <person name="Lalanne C."/>
            <person name="Gautier V."/>
            <person name="Ament-Velasquez S.L."/>
            <person name="Kruys A."/>
            <person name="Hutchinson M.I."/>
            <person name="Powell A.J."/>
            <person name="Barry K."/>
            <person name="Miller A.N."/>
            <person name="Grigoriev I.V."/>
            <person name="Debuchy R."/>
            <person name="Gladieux P."/>
            <person name="Thoren M.H."/>
            <person name="Johannesson H."/>
        </authorList>
    </citation>
    <scope>NUCLEOTIDE SEQUENCE</scope>
    <source>
        <strain evidence="2">CBS 757.83</strain>
    </source>
</reference>
<proteinExistence type="predicted"/>
<comment type="caution">
    <text evidence="2">The sequence shown here is derived from an EMBL/GenBank/DDBJ whole genome shotgun (WGS) entry which is preliminary data.</text>
</comment>
<evidence type="ECO:0000313" key="3">
    <source>
        <dbReference type="Proteomes" id="UP001305647"/>
    </source>
</evidence>
<gene>
    <name evidence="2" type="ORF">N658DRAFT_493664</name>
</gene>
<sequence>MSTFRRVTSSPPSYAALFDTQVLEPLCSARLATTEPQVCSSTFISAHNLPDLPHLPTTNRPICIRSMLSLLNTSFNWSVAKLEGAGDQKAPSDRCPPEKKVTRPVRLDAPTPNFERQPPGPGPFPRSKIRGPRIFV</sequence>
<reference evidence="2" key="1">
    <citation type="journal article" date="2023" name="Mol. Phylogenet. Evol.">
        <title>Genome-scale phylogeny and comparative genomics of the fungal order Sordariales.</title>
        <authorList>
            <person name="Hensen N."/>
            <person name="Bonometti L."/>
            <person name="Westerberg I."/>
            <person name="Brannstrom I.O."/>
            <person name="Guillou S."/>
            <person name="Cros-Aarteil S."/>
            <person name="Calhoun S."/>
            <person name="Haridas S."/>
            <person name="Kuo A."/>
            <person name="Mondo S."/>
            <person name="Pangilinan J."/>
            <person name="Riley R."/>
            <person name="LaButti K."/>
            <person name="Andreopoulos B."/>
            <person name="Lipzen A."/>
            <person name="Chen C."/>
            <person name="Yan M."/>
            <person name="Daum C."/>
            <person name="Ng V."/>
            <person name="Clum A."/>
            <person name="Steindorff A."/>
            <person name="Ohm R.A."/>
            <person name="Martin F."/>
            <person name="Silar P."/>
            <person name="Natvig D.O."/>
            <person name="Lalanne C."/>
            <person name="Gautier V."/>
            <person name="Ament-Velasquez S.L."/>
            <person name="Kruys A."/>
            <person name="Hutchinson M.I."/>
            <person name="Powell A.J."/>
            <person name="Barry K."/>
            <person name="Miller A.N."/>
            <person name="Grigoriev I.V."/>
            <person name="Debuchy R."/>
            <person name="Gladieux P."/>
            <person name="Hiltunen Thoren M."/>
            <person name="Johannesson H."/>
        </authorList>
    </citation>
    <scope>NUCLEOTIDE SEQUENCE</scope>
    <source>
        <strain evidence="2">CBS 757.83</strain>
    </source>
</reference>
<evidence type="ECO:0000313" key="2">
    <source>
        <dbReference type="EMBL" id="KAK4104167.1"/>
    </source>
</evidence>
<feature type="compositionally biased region" description="Basic and acidic residues" evidence="1">
    <location>
        <begin position="84"/>
        <end position="101"/>
    </location>
</feature>